<keyword evidence="3" id="KW-1185">Reference proteome</keyword>
<sequence length="272" mass="28555">MHRILLTALAVGLAATTSHAETFRIPDRDAAALVAAIEKAESTREPDRIELAPDGLYVFRSASDRDRALALPYVRTAITIVGNGAEIRRYSDQEFALVGVASTGKLALENIGLAEAGRGAIVNRGVLHLDRVRVTDSTADGANAIVTNYGTLRGADSEISFNAVLAAQRDAGILVNYGRLELARSRMAGNTVTGRRGSVMTASAMLNLGDASFRDVKIEGNSAVAEPIDTTRAHAVVNVGNGALHGEGIQLVGNFPEEANALPAQDPDSMAP</sequence>
<evidence type="ECO:0000313" key="3">
    <source>
        <dbReference type="Proteomes" id="UP001064632"/>
    </source>
</evidence>
<dbReference type="EMBL" id="CP104694">
    <property type="protein sequence ID" value="UXI69447.1"/>
    <property type="molecule type" value="Genomic_DNA"/>
</dbReference>
<accession>A0ABY6BNS2</accession>
<dbReference type="SUPFAM" id="SSF51126">
    <property type="entry name" value="Pectin lyase-like"/>
    <property type="match status" value="1"/>
</dbReference>
<dbReference type="Proteomes" id="UP001064632">
    <property type="component" value="Chromosome"/>
</dbReference>
<evidence type="ECO:0000256" key="1">
    <source>
        <dbReference type="SAM" id="SignalP"/>
    </source>
</evidence>
<name>A0ABY6BNS2_9GAMM</name>
<organism evidence="2 3">
    <name type="scientific">Tahibacter amnicola</name>
    <dbReference type="NCBI Taxonomy" id="2976241"/>
    <lineage>
        <taxon>Bacteria</taxon>
        <taxon>Pseudomonadati</taxon>
        <taxon>Pseudomonadota</taxon>
        <taxon>Gammaproteobacteria</taxon>
        <taxon>Lysobacterales</taxon>
        <taxon>Rhodanobacteraceae</taxon>
        <taxon>Tahibacter</taxon>
    </lineage>
</organism>
<reference evidence="2" key="1">
    <citation type="submission" date="2022-09" db="EMBL/GenBank/DDBJ databases">
        <title>Tahibacter sp. nov., isolated from a fresh water.</title>
        <authorList>
            <person name="Baek J.H."/>
            <person name="Lee J.K."/>
            <person name="Kim J.M."/>
            <person name="Jeon C.O."/>
        </authorList>
    </citation>
    <scope>NUCLEOTIDE SEQUENCE</scope>
    <source>
        <strain evidence="2">W38</strain>
    </source>
</reference>
<dbReference type="RefSeq" id="WP_261696402.1">
    <property type="nucleotide sequence ID" value="NZ_CP104694.1"/>
</dbReference>
<proteinExistence type="predicted"/>
<gene>
    <name evidence="2" type="ORF">N4264_07305</name>
</gene>
<evidence type="ECO:0000313" key="2">
    <source>
        <dbReference type="EMBL" id="UXI69447.1"/>
    </source>
</evidence>
<evidence type="ECO:0008006" key="4">
    <source>
        <dbReference type="Google" id="ProtNLM"/>
    </source>
</evidence>
<protein>
    <recommendedName>
        <fullName evidence="4">Parallel beta helix pectate lyase-like protein</fullName>
    </recommendedName>
</protein>
<feature type="signal peptide" evidence="1">
    <location>
        <begin position="1"/>
        <end position="20"/>
    </location>
</feature>
<feature type="chain" id="PRO_5045622314" description="Parallel beta helix pectate lyase-like protein" evidence="1">
    <location>
        <begin position="21"/>
        <end position="272"/>
    </location>
</feature>
<dbReference type="InterPro" id="IPR011050">
    <property type="entry name" value="Pectin_lyase_fold/virulence"/>
</dbReference>
<keyword evidence="1" id="KW-0732">Signal</keyword>